<evidence type="ECO:0000313" key="5">
    <source>
        <dbReference type="EMBL" id="RBA29157.1"/>
    </source>
</evidence>
<name>A0A365P3R0_9FLAO</name>
<reference evidence="5 6" key="1">
    <citation type="submission" date="2018-06" db="EMBL/GenBank/DDBJ databases">
        <title>Flavobacterium tibetense sp. nov., isolated from a wetland YonghuCo on Tibetan Plateau.</title>
        <authorList>
            <person name="Xing P."/>
            <person name="Phurbu D."/>
            <person name="Lu H."/>
        </authorList>
    </citation>
    <scope>NUCLEOTIDE SEQUENCE [LARGE SCALE GENOMIC DNA]</scope>
    <source>
        <strain evidence="5 6">YH5</strain>
    </source>
</reference>
<proteinExistence type="predicted"/>
<feature type="transmembrane region" description="Helical" evidence="1">
    <location>
        <begin position="290"/>
        <end position="308"/>
    </location>
</feature>
<sequence>MFERSKKTTTNHKQQTINNKKMIKKLVVLLFLLTTTLSFSQTLSEKATISILNCGTGNESYSLYGHTGIRINDPLQGIDIVFNYGAFDFETPNFMLKFVKGDLQYFVTANYYPDFEYTYRYEKRSIYEQEIDLSKEQKELLYKQILLSANSDEKFYTYKFIDRNCTTMVIDKVNAVLEGKPITTLKPVTISYREILYPYMENHFFEKLGINIIFGTKVDQPAERLFLPLELIQSLENTEINGKPLAKPTKTIYEAPENDYQPNPFNSIYTLIIVLGLIILVRKKGLTQSYFILLGSLGLFFCLVGLYSQHEEVLWNYNAFLFNPIYLLLAFFYFKKNQKGIVKTGQILIFCLLGYLVYMLGKIHLLIVLPFIVTNFLLVGRLILENKKLV</sequence>
<feature type="signal peptide" evidence="2">
    <location>
        <begin position="1"/>
        <end position="40"/>
    </location>
</feature>
<feature type="transmembrane region" description="Helical" evidence="1">
    <location>
        <begin position="314"/>
        <end position="334"/>
    </location>
</feature>
<feature type="chain" id="PRO_5016784762" evidence="2">
    <location>
        <begin position="41"/>
        <end position="390"/>
    </location>
</feature>
<dbReference type="Pfam" id="PF25221">
    <property type="entry name" value="5TMH_Lnb"/>
    <property type="match status" value="1"/>
</dbReference>
<feature type="transmembrane region" description="Helical" evidence="1">
    <location>
        <begin position="341"/>
        <end position="358"/>
    </location>
</feature>
<evidence type="ECO:0000313" key="6">
    <source>
        <dbReference type="Proteomes" id="UP000253319"/>
    </source>
</evidence>
<keyword evidence="1" id="KW-0472">Membrane</keyword>
<feature type="transmembrane region" description="Helical" evidence="1">
    <location>
        <begin position="264"/>
        <end position="281"/>
    </location>
</feature>
<comment type="caution">
    <text evidence="5">The sequence shown here is derived from an EMBL/GenBank/DDBJ whole genome shotgun (WGS) entry which is preliminary data.</text>
</comment>
<keyword evidence="1" id="KW-1133">Transmembrane helix</keyword>
<dbReference type="InterPro" id="IPR057436">
    <property type="entry name" value="5TMH_Lnb"/>
</dbReference>
<dbReference type="EMBL" id="QLST01000003">
    <property type="protein sequence ID" value="RBA29157.1"/>
    <property type="molecule type" value="Genomic_DNA"/>
</dbReference>
<evidence type="ECO:0000256" key="2">
    <source>
        <dbReference type="SAM" id="SignalP"/>
    </source>
</evidence>
<accession>A0A365P3R0</accession>
<gene>
    <name evidence="5" type="ORF">DPN68_03050</name>
</gene>
<keyword evidence="6" id="KW-1185">Reference proteome</keyword>
<evidence type="ECO:0000259" key="3">
    <source>
        <dbReference type="Pfam" id="PF13387"/>
    </source>
</evidence>
<dbReference type="Proteomes" id="UP000253319">
    <property type="component" value="Unassembled WGS sequence"/>
</dbReference>
<evidence type="ECO:0000256" key="1">
    <source>
        <dbReference type="SAM" id="Phobius"/>
    </source>
</evidence>
<dbReference type="Pfam" id="PF13387">
    <property type="entry name" value="Lnb_N"/>
    <property type="match status" value="1"/>
</dbReference>
<dbReference type="AlphaFoldDB" id="A0A365P3R0"/>
<protein>
    <submittedName>
        <fullName evidence="5">Uncharacterized protein</fullName>
    </submittedName>
</protein>
<keyword evidence="2" id="KW-0732">Signal</keyword>
<keyword evidence="1" id="KW-0812">Transmembrane</keyword>
<feature type="domain" description="Lnb N-terminal periplasmic" evidence="3">
    <location>
        <begin position="44"/>
        <end position="185"/>
    </location>
</feature>
<feature type="domain" description="Lnb-like transmembrane" evidence="4">
    <location>
        <begin position="264"/>
        <end position="358"/>
    </location>
</feature>
<evidence type="ECO:0000259" key="4">
    <source>
        <dbReference type="Pfam" id="PF25221"/>
    </source>
</evidence>
<organism evidence="5 6">
    <name type="scientific">Flavobacterium tibetense</name>
    <dbReference type="NCBI Taxonomy" id="2233533"/>
    <lineage>
        <taxon>Bacteria</taxon>
        <taxon>Pseudomonadati</taxon>
        <taxon>Bacteroidota</taxon>
        <taxon>Flavobacteriia</taxon>
        <taxon>Flavobacteriales</taxon>
        <taxon>Flavobacteriaceae</taxon>
        <taxon>Flavobacterium</taxon>
    </lineage>
</organism>
<dbReference type="InterPro" id="IPR025178">
    <property type="entry name" value="Lnb_N"/>
</dbReference>